<organism evidence="4 5">
    <name type="scientific">Butyricimonas faecalis</name>
    <dbReference type="NCBI Taxonomy" id="2093856"/>
    <lineage>
        <taxon>Bacteria</taxon>
        <taxon>Pseudomonadati</taxon>
        <taxon>Bacteroidota</taxon>
        <taxon>Bacteroidia</taxon>
        <taxon>Bacteroidales</taxon>
        <taxon>Odoribacteraceae</taxon>
        <taxon>Butyricimonas</taxon>
    </lineage>
</organism>
<keyword evidence="5" id="KW-1185">Reference proteome</keyword>
<dbReference type="PANTHER" id="PTHR30273">
    <property type="entry name" value="PERIPLASMIC SIGNAL SENSOR AND SIGMA FACTOR ACTIVATOR FECR-RELATED"/>
    <property type="match status" value="1"/>
</dbReference>
<dbReference type="Pfam" id="PF16344">
    <property type="entry name" value="FecR_C"/>
    <property type="match status" value="1"/>
</dbReference>
<evidence type="ECO:0000259" key="3">
    <source>
        <dbReference type="Pfam" id="PF16344"/>
    </source>
</evidence>
<dbReference type="RefSeq" id="WP_106624153.1">
    <property type="nucleotide sequence ID" value="NZ_CP032819.1"/>
</dbReference>
<feature type="domain" description="FecR protein" evidence="2">
    <location>
        <begin position="174"/>
        <end position="269"/>
    </location>
</feature>
<dbReference type="Gene3D" id="2.60.120.1440">
    <property type="match status" value="1"/>
</dbReference>
<dbReference type="PIRSF" id="PIRSF018266">
    <property type="entry name" value="FecR"/>
    <property type="match status" value="1"/>
</dbReference>
<dbReference type="Proteomes" id="UP000270673">
    <property type="component" value="Chromosome"/>
</dbReference>
<evidence type="ECO:0000256" key="1">
    <source>
        <dbReference type="SAM" id="Phobius"/>
    </source>
</evidence>
<dbReference type="InterPro" id="IPR006860">
    <property type="entry name" value="FecR"/>
</dbReference>
<name>A0A3Q9IR18_9BACT</name>
<feature type="domain" description="Protein FecR C-terminal" evidence="3">
    <location>
        <begin position="313"/>
        <end position="382"/>
    </location>
</feature>
<gene>
    <name evidence="4" type="ORF">D8S85_20720</name>
</gene>
<feature type="transmembrane region" description="Helical" evidence="1">
    <location>
        <begin position="78"/>
        <end position="96"/>
    </location>
</feature>
<sequence length="385" mass="44303">MDYRDDDIEFANRLLTRREELDDEEVTAWLKEKDHVELLEEIAAIRQKLTEGESQINDEDEYRRLEENIYDQKSRRMTLRWSIAASIILLVGLFVGRTINDVRDMHEEQLLTKSVMQPGTSKAILMMANGEKVVLDQEQKLDIQLNERVRVASSGQGIVYEGNGKGEVKEEYNKLVTPTGGEYFLTLSDGTRVFLNAASELKYPVEFVGGKRVVDLDGEAYFEVRKDSLRPFIVRVNGAEVTVLGTSFNVNTYGDDGLIYTTLVNGSVRILSEKNGQEEVLTPGMQGVMNIQTGQLTVREVDVESYVTWREGRFVFRTMTLDLIMRQLQRWYDFEVFYQNPELKEYEFRGVIKRDMDLDKVLSVIKATTNVDFEVKGKVITIIKR</sequence>
<accession>A0A3Q9IR18</accession>
<dbReference type="InterPro" id="IPR032508">
    <property type="entry name" value="FecR_C"/>
</dbReference>
<dbReference type="KEGG" id="buy:D8S85_20720"/>
<keyword evidence="1" id="KW-0812">Transmembrane</keyword>
<evidence type="ECO:0000313" key="5">
    <source>
        <dbReference type="Proteomes" id="UP000270673"/>
    </source>
</evidence>
<evidence type="ECO:0000313" key="4">
    <source>
        <dbReference type="EMBL" id="AZS31731.1"/>
    </source>
</evidence>
<reference evidence="4 5" key="1">
    <citation type="submission" date="2018-10" db="EMBL/GenBank/DDBJ databases">
        <title>Butyricimonas faecalis sp. nov., isolated from human faeces and emended description of the genus Butyricimonas.</title>
        <authorList>
            <person name="Le Roy T."/>
            <person name="Van der Smissen P."/>
            <person name="Paquot A."/>
            <person name="Delzenne N."/>
            <person name="Muccioli G."/>
            <person name="Collet J.-F."/>
            <person name="Cani P.D."/>
        </authorList>
    </citation>
    <scope>NUCLEOTIDE SEQUENCE [LARGE SCALE GENOMIC DNA]</scope>
    <source>
        <strain evidence="4 5">H184</strain>
    </source>
</reference>
<dbReference type="GO" id="GO:0016989">
    <property type="term" value="F:sigma factor antagonist activity"/>
    <property type="evidence" value="ECO:0007669"/>
    <property type="project" value="TreeGrafter"/>
</dbReference>
<dbReference type="FunFam" id="2.60.120.1440:FF:000001">
    <property type="entry name" value="Putative anti-sigma factor"/>
    <property type="match status" value="1"/>
</dbReference>
<dbReference type="Gene3D" id="3.55.50.30">
    <property type="match status" value="1"/>
</dbReference>
<dbReference type="InterPro" id="IPR012373">
    <property type="entry name" value="Ferrdict_sens_TM"/>
</dbReference>
<dbReference type="Pfam" id="PF04773">
    <property type="entry name" value="FecR"/>
    <property type="match status" value="1"/>
</dbReference>
<dbReference type="PANTHER" id="PTHR30273:SF2">
    <property type="entry name" value="PROTEIN FECR"/>
    <property type="match status" value="1"/>
</dbReference>
<dbReference type="EMBL" id="CP032819">
    <property type="protein sequence ID" value="AZS31731.1"/>
    <property type="molecule type" value="Genomic_DNA"/>
</dbReference>
<keyword evidence="1" id="KW-1133">Transmembrane helix</keyword>
<proteinExistence type="predicted"/>
<keyword evidence="1" id="KW-0472">Membrane</keyword>
<dbReference type="OrthoDB" id="698019at2"/>
<protein>
    <submittedName>
        <fullName evidence="4">DUF4974 domain-containing protein</fullName>
    </submittedName>
</protein>
<evidence type="ECO:0000259" key="2">
    <source>
        <dbReference type="Pfam" id="PF04773"/>
    </source>
</evidence>
<dbReference type="AlphaFoldDB" id="A0A3Q9IR18"/>